<sequence>MAKEGSYYHRKREERKEYQKLYYEVNKGRRKAGAVWHAQLAHSNPTDDPRRDADAEWALTDDCVALRDRLSEQLGEDGWVPEFIGTVQTWIDKYVREAHDLINGGVGAESLRLHRLRRLVAGLLQEQELAQQGGDARRAALEDLRLVLWGRRVNTRAFSDFYDW</sequence>
<keyword evidence="2" id="KW-1185">Reference proteome</keyword>
<gene>
    <name evidence="1" type="ORF">FA95DRAFT_1608746</name>
</gene>
<evidence type="ECO:0000313" key="1">
    <source>
        <dbReference type="EMBL" id="KAI0044182.1"/>
    </source>
</evidence>
<evidence type="ECO:0000313" key="2">
    <source>
        <dbReference type="Proteomes" id="UP000814033"/>
    </source>
</evidence>
<comment type="caution">
    <text evidence="1">The sequence shown here is derived from an EMBL/GenBank/DDBJ whole genome shotgun (WGS) entry which is preliminary data.</text>
</comment>
<name>A0ACB8RK77_9AGAM</name>
<reference evidence="1" key="2">
    <citation type="journal article" date="2022" name="New Phytol.">
        <title>Evolutionary transition to the ectomycorrhizal habit in the genomes of a hyperdiverse lineage of mushroom-forming fungi.</title>
        <authorList>
            <person name="Looney B."/>
            <person name="Miyauchi S."/>
            <person name="Morin E."/>
            <person name="Drula E."/>
            <person name="Courty P.E."/>
            <person name="Kohler A."/>
            <person name="Kuo A."/>
            <person name="LaButti K."/>
            <person name="Pangilinan J."/>
            <person name="Lipzen A."/>
            <person name="Riley R."/>
            <person name="Andreopoulos W."/>
            <person name="He G."/>
            <person name="Johnson J."/>
            <person name="Nolan M."/>
            <person name="Tritt A."/>
            <person name="Barry K.W."/>
            <person name="Grigoriev I.V."/>
            <person name="Nagy L.G."/>
            <person name="Hibbett D."/>
            <person name="Henrissat B."/>
            <person name="Matheny P.B."/>
            <person name="Labbe J."/>
            <person name="Martin F.M."/>
        </authorList>
    </citation>
    <scope>NUCLEOTIDE SEQUENCE</scope>
    <source>
        <strain evidence="1">FP105234-sp</strain>
    </source>
</reference>
<proteinExistence type="predicted"/>
<reference evidence="1" key="1">
    <citation type="submission" date="2021-02" db="EMBL/GenBank/DDBJ databases">
        <authorList>
            <consortium name="DOE Joint Genome Institute"/>
            <person name="Ahrendt S."/>
            <person name="Looney B.P."/>
            <person name="Miyauchi S."/>
            <person name="Morin E."/>
            <person name="Drula E."/>
            <person name="Courty P.E."/>
            <person name="Chicoki N."/>
            <person name="Fauchery L."/>
            <person name="Kohler A."/>
            <person name="Kuo A."/>
            <person name="Labutti K."/>
            <person name="Pangilinan J."/>
            <person name="Lipzen A."/>
            <person name="Riley R."/>
            <person name="Andreopoulos W."/>
            <person name="He G."/>
            <person name="Johnson J."/>
            <person name="Barry K.W."/>
            <person name="Grigoriev I.V."/>
            <person name="Nagy L."/>
            <person name="Hibbett D."/>
            <person name="Henrissat B."/>
            <person name="Matheny P.B."/>
            <person name="Labbe J."/>
            <person name="Martin F."/>
        </authorList>
    </citation>
    <scope>NUCLEOTIDE SEQUENCE</scope>
    <source>
        <strain evidence="1">FP105234-sp</strain>
    </source>
</reference>
<protein>
    <submittedName>
        <fullName evidence="1">Uncharacterized protein</fullName>
    </submittedName>
</protein>
<accession>A0ACB8RK77</accession>
<dbReference type="Proteomes" id="UP000814033">
    <property type="component" value="Unassembled WGS sequence"/>
</dbReference>
<dbReference type="EMBL" id="MU275991">
    <property type="protein sequence ID" value="KAI0044182.1"/>
    <property type="molecule type" value="Genomic_DNA"/>
</dbReference>
<organism evidence="1 2">
    <name type="scientific">Auriscalpium vulgare</name>
    <dbReference type="NCBI Taxonomy" id="40419"/>
    <lineage>
        <taxon>Eukaryota</taxon>
        <taxon>Fungi</taxon>
        <taxon>Dikarya</taxon>
        <taxon>Basidiomycota</taxon>
        <taxon>Agaricomycotina</taxon>
        <taxon>Agaricomycetes</taxon>
        <taxon>Russulales</taxon>
        <taxon>Auriscalpiaceae</taxon>
        <taxon>Auriscalpium</taxon>
    </lineage>
</organism>